<dbReference type="EMBL" id="AQPX01000013">
    <property type="protein sequence ID" value="EON73127.1"/>
    <property type="molecule type" value="Genomic_DNA"/>
</dbReference>
<evidence type="ECO:0000313" key="1">
    <source>
        <dbReference type="EMBL" id="EON73127.1"/>
    </source>
</evidence>
<comment type="caution">
    <text evidence="1">The sequence shown here is derived from an EMBL/GenBank/DDBJ whole genome shotgun (WGS) entry which is preliminary data.</text>
</comment>
<dbReference type="HOGENOM" id="CLU_218737_0_0_9"/>
<evidence type="ECO:0000313" key="2">
    <source>
        <dbReference type="Proteomes" id="UP000013911"/>
    </source>
</evidence>
<dbReference type="PATRIC" id="fig|1285586.5.peg.1335"/>
<accession>R7ZG74</accession>
<reference evidence="1 2" key="1">
    <citation type="submission" date="2013-04" db="EMBL/GenBank/DDBJ databases">
        <title>Draft genome of the heavy metal tolerant bacterium Lysinibacillus sphaericus strain OT4b.31.</title>
        <authorList>
            <person name="Pena-Montenegro T.D."/>
            <person name="Dussan J."/>
        </authorList>
    </citation>
    <scope>NUCLEOTIDE SEQUENCE [LARGE SCALE GENOMIC DNA]</scope>
    <source>
        <strain evidence="1 2">OT4b.31</strain>
    </source>
</reference>
<sequence>MEEANHLRHQNDMKQIYARRKEMIERVFARKAWYALDNLMRD</sequence>
<name>R7ZG74_LYSSH</name>
<proteinExistence type="predicted"/>
<protein>
    <submittedName>
        <fullName evidence="1">Transposase</fullName>
    </submittedName>
</protein>
<dbReference type="AlphaFoldDB" id="R7ZG74"/>
<dbReference type="Proteomes" id="UP000013911">
    <property type="component" value="Unassembled WGS sequence"/>
</dbReference>
<organism evidence="1 2">
    <name type="scientific">Lysinibacillus sphaericus OT4b.31</name>
    <dbReference type="NCBI Taxonomy" id="1285586"/>
    <lineage>
        <taxon>Bacteria</taxon>
        <taxon>Bacillati</taxon>
        <taxon>Bacillota</taxon>
        <taxon>Bacilli</taxon>
        <taxon>Bacillales</taxon>
        <taxon>Bacillaceae</taxon>
        <taxon>Lysinibacillus</taxon>
    </lineage>
</organism>
<gene>
    <name evidence="1" type="ORF">H131_06598</name>
</gene>